<gene>
    <name evidence="2" type="ORF">L486_04509</name>
</gene>
<feature type="region of interest" description="Disordered" evidence="1">
    <location>
        <begin position="1"/>
        <end position="29"/>
    </location>
</feature>
<dbReference type="Proteomes" id="UP000092583">
    <property type="component" value="Unassembled WGS sequence"/>
</dbReference>
<evidence type="ECO:0000313" key="2">
    <source>
        <dbReference type="EMBL" id="OCF58476.1"/>
    </source>
</evidence>
<organism evidence="2 3">
    <name type="scientific">Kwoniella mangroviensis CBS 10435</name>
    <dbReference type="NCBI Taxonomy" id="1331196"/>
    <lineage>
        <taxon>Eukaryota</taxon>
        <taxon>Fungi</taxon>
        <taxon>Dikarya</taxon>
        <taxon>Basidiomycota</taxon>
        <taxon>Agaricomycotina</taxon>
        <taxon>Tremellomycetes</taxon>
        <taxon>Tremellales</taxon>
        <taxon>Cryptococcaceae</taxon>
        <taxon>Kwoniella</taxon>
    </lineage>
</organism>
<accession>A0A1B9ISG9</accession>
<evidence type="ECO:0000313" key="3">
    <source>
        <dbReference type="Proteomes" id="UP000092583"/>
    </source>
</evidence>
<reference evidence="2 3" key="1">
    <citation type="submission" date="2013-07" db="EMBL/GenBank/DDBJ databases">
        <title>The Genome Sequence of Kwoniella mangroviensis CBS10435.</title>
        <authorList>
            <consortium name="The Broad Institute Genome Sequencing Platform"/>
            <person name="Cuomo C."/>
            <person name="Litvintseva A."/>
            <person name="Chen Y."/>
            <person name="Heitman J."/>
            <person name="Sun S."/>
            <person name="Springer D."/>
            <person name="Dromer F."/>
            <person name="Young S.K."/>
            <person name="Zeng Q."/>
            <person name="Gargeya S."/>
            <person name="Fitzgerald M."/>
            <person name="Abouelleil A."/>
            <person name="Alvarado L."/>
            <person name="Berlin A.M."/>
            <person name="Chapman S.B."/>
            <person name="Dewar J."/>
            <person name="Goldberg J."/>
            <person name="Griggs A."/>
            <person name="Gujja S."/>
            <person name="Hansen M."/>
            <person name="Howarth C."/>
            <person name="Imamovic A."/>
            <person name="Larimer J."/>
            <person name="McCowan C."/>
            <person name="Murphy C."/>
            <person name="Pearson M."/>
            <person name="Priest M."/>
            <person name="Roberts A."/>
            <person name="Saif S."/>
            <person name="Shea T."/>
            <person name="Sykes S."/>
            <person name="Wortman J."/>
            <person name="Nusbaum C."/>
            <person name="Birren B."/>
        </authorList>
    </citation>
    <scope>NUCLEOTIDE SEQUENCE [LARGE SCALE GENOMIC DNA]</scope>
    <source>
        <strain evidence="2 3">CBS 10435</strain>
    </source>
</reference>
<keyword evidence="3" id="KW-1185">Reference proteome</keyword>
<evidence type="ECO:0000256" key="1">
    <source>
        <dbReference type="SAM" id="MobiDB-lite"/>
    </source>
</evidence>
<reference evidence="3" key="2">
    <citation type="submission" date="2013-12" db="EMBL/GenBank/DDBJ databases">
        <title>Evolution of pathogenesis and genome organization in the Tremellales.</title>
        <authorList>
            <person name="Cuomo C."/>
            <person name="Litvintseva A."/>
            <person name="Heitman J."/>
            <person name="Chen Y."/>
            <person name="Sun S."/>
            <person name="Springer D."/>
            <person name="Dromer F."/>
            <person name="Young S."/>
            <person name="Zeng Q."/>
            <person name="Chapman S."/>
            <person name="Gujja S."/>
            <person name="Saif S."/>
            <person name="Birren B."/>
        </authorList>
    </citation>
    <scope>NUCLEOTIDE SEQUENCE [LARGE SCALE GENOMIC DNA]</scope>
    <source>
        <strain evidence="3">CBS 10435</strain>
    </source>
</reference>
<dbReference type="AlphaFoldDB" id="A0A1B9ISG9"/>
<dbReference type="EMBL" id="KI669462">
    <property type="protein sequence ID" value="OCF58476.1"/>
    <property type="molecule type" value="Genomic_DNA"/>
</dbReference>
<name>A0A1B9ISG9_9TREE</name>
<feature type="compositionally biased region" description="Polar residues" evidence="1">
    <location>
        <begin position="10"/>
        <end position="19"/>
    </location>
</feature>
<proteinExistence type="predicted"/>
<sequence>MWGVPATEGTVPSSSSTRTPHADEVSRVSKTYESLVKQKEDALDSYTKLCESTGTNMRKEYSFFSATSQNHCQCYKIYNESIDPAIDKFRWKGNRLSDNPSNNALAQRNFAIRRQLGIIESASTILRKEGSRASKDA</sequence>
<protein>
    <submittedName>
        <fullName evidence="2">Uncharacterized protein</fullName>
    </submittedName>
</protein>